<name>B4RI56_PHEZH</name>
<dbReference type="HOGENOM" id="CLU_066192_29_1_5"/>
<dbReference type="PANTHER" id="PTHR46797">
    <property type="entry name" value="HTH-TYPE TRANSCRIPTIONAL REGULATOR"/>
    <property type="match status" value="1"/>
</dbReference>
<dbReference type="SUPFAM" id="SSF47413">
    <property type="entry name" value="lambda repressor-like DNA-binding domains"/>
    <property type="match status" value="1"/>
</dbReference>
<organism evidence="3 4">
    <name type="scientific">Phenylobacterium zucineum (strain HLK1)</name>
    <dbReference type="NCBI Taxonomy" id="450851"/>
    <lineage>
        <taxon>Bacteria</taxon>
        <taxon>Pseudomonadati</taxon>
        <taxon>Pseudomonadota</taxon>
        <taxon>Alphaproteobacteria</taxon>
        <taxon>Caulobacterales</taxon>
        <taxon>Caulobacteraceae</taxon>
        <taxon>Phenylobacterium</taxon>
    </lineage>
</organism>
<gene>
    <name evidence="3" type="ordered locus">PHZ_p0088</name>
</gene>
<dbReference type="PROSITE" id="PS50943">
    <property type="entry name" value="HTH_CROC1"/>
    <property type="match status" value="1"/>
</dbReference>
<dbReference type="SMART" id="SM00530">
    <property type="entry name" value="HTH_XRE"/>
    <property type="match status" value="1"/>
</dbReference>
<dbReference type="EMBL" id="CP000748">
    <property type="protein sequence ID" value="ACG80031.1"/>
    <property type="molecule type" value="Genomic_DNA"/>
</dbReference>
<dbReference type="RefSeq" id="WP_012520331.1">
    <property type="nucleotide sequence ID" value="NC_011143.1"/>
</dbReference>
<dbReference type="Proteomes" id="UP000001868">
    <property type="component" value="Plasmid pHLK1"/>
</dbReference>
<dbReference type="OrthoDB" id="2986852at2"/>
<dbReference type="InterPro" id="IPR001387">
    <property type="entry name" value="Cro/C1-type_HTH"/>
</dbReference>
<dbReference type="KEGG" id="pzu:PHZ_p0088"/>
<feature type="domain" description="HTH cro/C1-type" evidence="2">
    <location>
        <begin position="11"/>
        <end position="65"/>
    </location>
</feature>
<proteinExistence type="predicted"/>
<reference evidence="3 4" key="1">
    <citation type="journal article" date="2008" name="BMC Genomics">
        <title>Complete genome of Phenylobacterium zucineum - a novel facultative intracellular bacterium isolated from human erythroleukemia cell line K562.</title>
        <authorList>
            <person name="Luo Y."/>
            <person name="Xu X."/>
            <person name="Ding Z."/>
            <person name="Liu Z."/>
            <person name="Zhang B."/>
            <person name="Yan Z."/>
            <person name="Sun J."/>
            <person name="Hu S."/>
            <person name="Hu X."/>
        </authorList>
    </citation>
    <scope>NUCLEOTIDE SEQUENCE [LARGE SCALE GENOMIC DNA]</scope>
    <source>
        <strain evidence="4">HLK1</strain>
        <plasmid evidence="4">Plasmid pHLK1</plasmid>
    </source>
</reference>
<accession>B4RI56</accession>
<dbReference type="InterPro" id="IPR050807">
    <property type="entry name" value="TransReg_Diox_bact_type"/>
</dbReference>
<dbReference type="InterPro" id="IPR010982">
    <property type="entry name" value="Lambda_DNA-bd_dom_sf"/>
</dbReference>
<dbReference type="GO" id="GO:0003700">
    <property type="term" value="F:DNA-binding transcription factor activity"/>
    <property type="evidence" value="ECO:0007669"/>
    <property type="project" value="TreeGrafter"/>
</dbReference>
<keyword evidence="3" id="KW-0614">Plasmid</keyword>
<protein>
    <submittedName>
        <fullName evidence="3">Transcriptional regulator, XRE family</fullName>
    </submittedName>
</protein>
<evidence type="ECO:0000313" key="3">
    <source>
        <dbReference type="EMBL" id="ACG80031.1"/>
    </source>
</evidence>
<dbReference type="GO" id="GO:0003677">
    <property type="term" value="F:DNA binding"/>
    <property type="evidence" value="ECO:0007669"/>
    <property type="project" value="UniProtKB-KW"/>
</dbReference>
<dbReference type="CDD" id="cd00093">
    <property type="entry name" value="HTH_XRE"/>
    <property type="match status" value="1"/>
</dbReference>
<evidence type="ECO:0000256" key="1">
    <source>
        <dbReference type="ARBA" id="ARBA00023125"/>
    </source>
</evidence>
<dbReference type="Gene3D" id="1.10.260.40">
    <property type="entry name" value="lambda repressor-like DNA-binding domains"/>
    <property type="match status" value="1"/>
</dbReference>
<dbReference type="eggNOG" id="COG1476">
    <property type="taxonomic scope" value="Bacteria"/>
</dbReference>
<keyword evidence="4" id="KW-1185">Reference proteome</keyword>
<dbReference type="Pfam" id="PF01381">
    <property type="entry name" value="HTH_3"/>
    <property type="match status" value="1"/>
</dbReference>
<geneLocation type="plasmid" evidence="4">
    <name>pHLK1</name>
</geneLocation>
<keyword evidence="1" id="KW-0238">DNA-binding</keyword>
<dbReference type="PANTHER" id="PTHR46797:SF1">
    <property type="entry name" value="METHYLPHOSPHONATE SYNTHASE"/>
    <property type="match status" value="1"/>
</dbReference>
<sequence>MDVRTIVGTNVRRYRGEAGLSQEGLAELMGVDRAYVSGLELGRRNPTILTLWHTAMALKIRPSELLEFEGPLF</sequence>
<evidence type="ECO:0000313" key="4">
    <source>
        <dbReference type="Proteomes" id="UP000001868"/>
    </source>
</evidence>
<dbReference type="AlphaFoldDB" id="B4RI56"/>
<dbReference type="GO" id="GO:0005829">
    <property type="term" value="C:cytosol"/>
    <property type="evidence" value="ECO:0007669"/>
    <property type="project" value="TreeGrafter"/>
</dbReference>
<evidence type="ECO:0000259" key="2">
    <source>
        <dbReference type="PROSITE" id="PS50943"/>
    </source>
</evidence>